<proteinExistence type="predicted"/>
<sequence length="101" mass="11053">MSKKKKHGLEVEADSPGRGEMLSLCSQEHFCSSLPCTVLLLNTHILQGEWGPSGQNRRFVFQTGHKGPGSYPTDYHSGSLSKTLSPRMLPGRRTTAAHCSL</sequence>
<accession>A0ABV0YQY0</accession>
<protein>
    <submittedName>
        <fullName evidence="2">Uncharacterized protein</fullName>
    </submittedName>
</protein>
<evidence type="ECO:0000256" key="1">
    <source>
        <dbReference type="SAM" id="MobiDB-lite"/>
    </source>
</evidence>
<gene>
    <name evidence="2" type="ORF">AMECASPLE_023140</name>
</gene>
<dbReference type="EMBL" id="JAHRIP010039730">
    <property type="protein sequence ID" value="MEQ2296273.1"/>
    <property type="molecule type" value="Genomic_DNA"/>
</dbReference>
<organism evidence="2 3">
    <name type="scientific">Ameca splendens</name>
    <dbReference type="NCBI Taxonomy" id="208324"/>
    <lineage>
        <taxon>Eukaryota</taxon>
        <taxon>Metazoa</taxon>
        <taxon>Chordata</taxon>
        <taxon>Craniata</taxon>
        <taxon>Vertebrata</taxon>
        <taxon>Euteleostomi</taxon>
        <taxon>Actinopterygii</taxon>
        <taxon>Neopterygii</taxon>
        <taxon>Teleostei</taxon>
        <taxon>Neoteleostei</taxon>
        <taxon>Acanthomorphata</taxon>
        <taxon>Ovalentaria</taxon>
        <taxon>Atherinomorphae</taxon>
        <taxon>Cyprinodontiformes</taxon>
        <taxon>Goodeidae</taxon>
        <taxon>Ameca</taxon>
    </lineage>
</organism>
<feature type="region of interest" description="Disordered" evidence="1">
    <location>
        <begin position="70"/>
        <end position="101"/>
    </location>
</feature>
<name>A0ABV0YQY0_9TELE</name>
<reference evidence="2 3" key="1">
    <citation type="submission" date="2021-06" db="EMBL/GenBank/DDBJ databases">
        <authorList>
            <person name="Palmer J.M."/>
        </authorList>
    </citation>
    <scope>NUCLEOTIDE SEQUENCE [LARGE SCALE GENOMIC DNA]</scope>
    <source>
        <strain evidence="2 3">AS_MEX2019</strain>
        <tissue evidence="2">Muscle</tissue>
    </source>
</reference>
<keyword evidence="3" id="KW-1185">Reference proteome</keyword>
<evidence type="ECO:0000313" key="2">
    <source>
        <dbReference type="EMBL" id="MEQ2296273.1"/>
    </source>
</evidence>
<dbReference type="Proteomes" id="UP001469553">
    <property type="component" value="Unassembled WGS sequence"/>
</dbReference>
<comment type="caution">
    <text evidence="2">The sequence shown here is derived from an EMBL/GenBank/DDBJ whole genome shotgun (WGS) entry which is preliminary data.</text>
</comment>
<evidence type="ECO:0000313" key="3">
    <source>
        <dbReference type="Proteomes" id="UP001469553"/>
    </source>
</evidence>